<evidence type="ECO:0008006" key="4">
    <source>
        <dbReference type="Google" id="ProtNLM"/>
    </source>
</evidence>
<feature type="compositionally biased region" description="Acidic residues" evidence="1">
    <location>
        <begin position="709"/>
        <end position="733"/>
    </location>
</feature>
<proteinExistence type="predicted"/>
<feature type="compositionally biased region" description="Basic residues" evidence="1">
    <location>
        <begin position="645"/>
        <end position="654"/>
    </location>
</feature>
<feature type="compositionally biased region" description="Polar residues" evidence="1">
    <location>
        <begin position="576"/>
        <end position="594"/>
    </location>
</feature>
<dbReference type="EMBL" id="CAJPDT010000070">
    <property type="protein sequence ID" value="CAF9933437.1"/>
    <property type="molecule type" value="Genomic_DNA"/>
</dbReference>
<accession>A0A8H3G2M1</accession>
<evidence type="ECO:0000256" key="1">
    <source>
        <dbReference type="SAM" id="MobiDB-lite"/>
    </source>
</evidence>
<keyword evidence="3" id="KW-1185">Reference proteome</keyword>
<dbReference type="Gene3D" id="3.80.10.10">
    <property type="entry name" value="Ribonuclease Inhibitor"/>
    <property type="match status" value="1"/>
</dbReference>
<evidence type="ECO:0000313" key="3">
    <source>
        <dbReference type="Proteomes" id="UP000664534"/>
    </source>
</evidence>
<dbReference type="OrthoDB" id="5395390at2759"/>
<dbReference type="AlphaFoldDB" id="A0A8H3G2M1"/>
<dbReference type="InterPro" id="IPR032675">
    <property type="entry name" value="LRR_dom_sf"/>
</dbReference>
<protein>
    <recommendedName>
        <fullName evidence="4">F-box domain-containing protein</fullName>
    </recommendedName>
</protein>
<feature type="compositionally biased region" description="Acidic residues" evidence="1">
    <location>
        <begin position="659"/>
        <end position="671"/>
    </location>
</feature>
<feature type="region of interest" description="Disordered" evidence="1">
    <location>
        <begin position="1"/>
        <end position="110"/>
    </location>
</feature>
<feature type="compositionally biased region" description="Basic residues" evidence="1">
    <location>
        <begin position="75"/>
        <end position="98"/>
    </location>
</feature>
<feature type="region of interest" description="Disordered" evidence="1">
    <location>
        <begin position="709"/>
        <end position="740"/>
    </location>
</feature>
<evidence type="ECO:0000313" key="2">
    <source>
        <dbReference type="EMBL" id="CAF9933437.1"/>
    </source>
</evidence>
<comment type="caution">
    <text evidence="2">The sequence shown here is derived from an EMBL/GenBank/DDBJ whole genome shotgun (WGS) entry which is preliminary data.</text>
</comment>
<gene>
    <name evidence="2" type="ORF">IMSHALPRED_009359</name>
</gene>
<feature type="region of interest" description="Disordered" evidence="1">
    <location>
        <begin position="562"/>
        <end position="678"/>
    </location>
</feature>
<dbReference type="Proteomes" id="UP000664534">
    <property type="component" value="Unassembled WGS sequence"/>
</dbReference>
<name>A0A8H3G2M1_9LECA</name>
<organism evidence="2 3">
    <name type="scientific">Imshaugia aleurites</name>
    <dbReference type="NCBI Taxonomy" id="172621"/>
    <lineage>
        <taxon>Eukaryota</taxon>
        <taxon>Fungi</taxon>
        <taxon>Dikarya</taxon>
        <taxon>Ascomycota</taxon>
        <taxon>Pezizomycotina</taxon>
        <taxon>Lecanoromycetes</taxon>
        <taxon>OSLEUM clade</taxon>
        <taxon>Lecanoromycetidae</taxon>
        <taxon>Lecanorales</taxon>
        <taxon>Lecanorineae</taxon>
        <taxon>Parmeliaceae</taxon>
        <taxon>Imshaugia</taxon>
    </lineage>
</organism>
<sequence>MAASSSRLRSVRNIQLPSRTRSTRNHVSYREQTSDSDREEFNDSASDDHLIVASSRPQRHRIPPPAPTTTPPRSKTPKKRKASGPGHKRQHAGPKRLKLSGPGTHSKEHGDKAIQFTGKTMPWSTLPYHILLAIFDYASRPLVSDTFQPTPSIDWLYNVALCCKAFSEPALSALYYSPPLHPPSRARRLLLHLENHKDTSENHKDTSTLNYAAKIKYLDMEASTTMLHKFDGWDPLDLGALVCLTPQLRGIALHLYSDDLAWRKSGRARNVAGNRAVYHRSMIMALQENKIKLQDWTWNHSLAKQSQSAFPLAQMKDVHMMPPFQTLRKLTLVSYPAGPIERGKRGEDVLAEAINLLPKLTDLHFHMSSVNDRLLSKLPHNLETLEIVECPVLESSSLDGFLAAKGLNMRQLILDHNQSLNLSFLTNLAQSCPRLTLLKADLRYFGTLKATRDTDPKYEALLLDDERPSWPVTLRSLELFHLRKWNLQTAELFFSSLTDSAEWLSDLRQLKIKASLDESGWRERIAFRDNWTGKLRRVFLRRSPPPNPHLKSISAFKAFKSRQKKGKVAAREKKTQTLTRATASNVKNEGSIQVSPVGVVPQKMAKDASESDSDAPLVNVRRSTRAKTQREDMYTLSESPSNRQKAPRRRRRRKGPDDSSSEDSAIDDDGILDPHTPRTSVHREADLYVQGLCDVVDVLIDNLRPTEEQLNEDDFLDEEVSGDEDWNGDDDMPGDNGYAW</sequence>
<feature type="compositionally biased region" description="Basic and acidic residues" evidence="1">
    <location>
        <begin position="28"/>
        <end position="50"/>
    </location>
</feature>
<feature type="compositionally biased region" description="Polar residues" evidence="1">
    <location>
        <begin position="1"/>
        <end position="20"/>
    </location>
</feature>
<reference evidence="2" key="1">
    <citation type="submission" date="2021-03" db="EMBL/GenBank/DDBJ databases">
        <authorList>
            <person name="Tagirdzhanova G."/>
        </authorList>
    </citation>
    <scope>NUCLEOTIDE SEQUENCE</scope>
</reference>